<dbReference type="PRINTS" id="PR00205">
    <property type="entry name" value="CADHERIN"/>
</dbReference>
<evidence type="ECO:0000313" key="11">
    <source>
        <dbReference type="Proteomes" id="UP000095283"/>
    </source>
</evidence>
<dbReference type="Proteomes" id="UP000095283">
    <property type="component" value="Unplaced"/>
</dbReference>
<dbReference type="GO" id="GO:0005509">
    <property type="term" value="F:calcium ion binding"/>
    <property type="evidence" value="ECO:0007669"/>
    <property type="project" value="UniProtKB-UniRule"/>
</dbReference>
<dbReference type="PANTHER" id="PTHR24028:SF328">
    <property type="entry name" value="CADHERIN-3"/>
    <property type="match status" value="1"/>
</dbReference>
<dbReference type="PROSITE" id="PS50268">
    <property type="entry name" value="CADHERIN_2"/>
    <property type="match status" value="3"/>
</dbReference>
<keyword evidence="6" id="KW-0472">Membrane</keyword>
<dbReference type="GO" id="GO:0007156">
    <property type="term" value="P:homophilic cell adhesion via plasma membrane adhesion molecules"/>
    <property type="evidence" value="ECO:0007669"/>
    <property type="project" value="InterPro"/>
</dbReference>
<name>A0A1I7XQP7_HETBA</name>
<dbReference type="WBParaSite" id="Hba_20119">
    <property type="protein sequence ID" value="Hba_20119"/>
    <property type="gene ID" value="Hba_20119"/>
</dbReference>
<evidence type="ECO:0000256" key="5">
    <source>
        <dbReference type="ARBA" id="ARBA00022989"/>
    </source>
</evidence>
<keyword evidence="2" id="KW-0812">Transmembrane</keyword>
<keyword evidence="7" id="KW-0325">Glycoprotein</keyword>
<dbReference type="Pfam" id="PF00028">
    <property type="entry name" value="Cadherin"/>
    <property type="match status" value="1"/>
</dbReference>
<evidence type="ECO:0000256" key="2">
    <source>
        <dbReference type="ARBA" id="ARBA00022692"/>
    </source>
</evidence>
<dbReference type="PROSITE" id="PS00232">
    <property type="entry name" value="CADHERIN_1"/>
    <property type="match status" value="2"/>
</dbReference>
<dbReference type="InterPro" id="IPR002126">
    <property type="entry name" value="Cadherin-like_dom"/>
</dbReference>
<dbReference type="CDD" id="cd11304">
    <property type="entry name" value="Cadherin_repeat"/>
    <property type="match status" value="4"/>
</dbReference>
<dbReference type="AlphaFoldDB" id="A0A1I7XQP7"/>
<dbReference type="Gene3D" id="2.60.40.60">
    <property type="entry name" value="Cadherins"/>
    <property type="match status" value="4"/>
</dbReference>
<evidence type="ECO:0000256" key="6">
    <source>
        <dbReference type="ARBA" id="ARBA00023136"/>
    </source>
</evidence>
<dbReference type="SMART" id="SM00112">
    <property type="entry name" value="CA"/>
    <property type="match status" value="2"/>
</dbReference>
<accession>A0A1I7XQP7</accession>
<feature type="domain" description="Cadherin" evidence="10">
    <location>
        <begin position="620"/>
        <end position="724"/>
    </location>
</feature>
<evidence type="ECO:0000256" key="3">
    <source>
        <dbReference type="ARBA" id="ARBA00022737"/>
    </source>
</evidence>
<feature type="region of interest" description="Disordered" evidence="9">
    <location>
        <begin position="446"/>
        <end position="466"/>
    </location>
</feature>
<evidence type="ECO:0000259" key="10">
    <source>
        <dbReference type="PROSITE" id="PS50268"/>
    </source>
</evidence>
<feature type="compositionally biased region" description="Basic and acidic residues" evidence="9">
    <location>
        <begin position="449"/>
        <end position="459"/>
    </location>
</feature>
<evidence type="ECO:0000256" key="9">
    <source>
        <dbReference type="SAM" id="MobiDB-lite"/>
    </source>
</evidence>
<comment type="subcellular location">
    <subcellularLocation>
        <location evidence="1">Membrane</location>
        <topology evidence="1">Single-pass membrane protein</topology>
    </subcellularLocation>
</comment>
<dbReference type="InterPro" id="IPR050174">
    <property type="entry name" value="Protocadherin/Cadherin-CA"/>
</dbReference>
<proteinExistence type="predicted"/>
<dbReference type="SUPFAM" id="SSF49313">
    <property type="entry name" value="Cadherin-like"/>
    <property type="match status" value="4"/>
</dbReference>
<keyword evidence="3" id="KW-0677">Repeat</keyword>
<evidence type="ECO:0000313" key="12">
    <source>
        <dbReference type="WBParaSite" id="Hba_20119"/>
    </source>
</evidence>
<evidence type="ECO:0000256" key="1">
    <source>
        <dbReference type="ARBA" id="ARBA00004167"/>
    </source>
</evidence>
<reference evidence="12" key="1">
    <citation type="submission" date="2016-11" db="UniProtKB">
        <authorList>
            <consortium name="WormBaseParasite"/>
        </authorList>
    </citation>
    <scope>IDENTIFICATION</scope>
</reference>
<dbReference type="InterPro" id="IPR015919">
    <property type="entry name" value="Cadherin-like_sf"/>
</dbReference>
<sequence>MALIGAIEMPHIPSMTLNFKIDINVEIFIKTYYINVSIFFLKINQIEYKSLPIGSYLDTPIIAVDWDPSPSYNITFQLQDTEVPFEVVTENMKRVSQLSFGKSLNFTTAQLPTLVRLRVLKKIEKLPIKLNLIAKDAGQPQQFTTTTLNIISKHTKERPDFKTHPTKVSLPIQAPFVNINDEMVSTQNSSSNNIGPSSEDELPRFKDCNILVTLPENTEPGTYVTTLKILNRKKWTMIDMVDPDGTFDIKQDSGDVIVRDNRLLDREMFTSIELVAEIHGSNHRTECFRVRVNVELLDENDNKPAFEKEKYWFHVSDELLIGSQIGKLRAQDIDEADGGRVTYHIVNSSEYIPFTIETQGKDATKQQAKKPGPLKKALIKGVASVTASSLNLNAIEDNDSKELITTRTEPVTVISVNDASTVAEDKEATLTSSRIITVITPATITQESTSEKDTQEPHKSTTFTVGSHPTLTNIRLINKETAPSKPTRSTLIESMEEYFEDDDREQEQKSEENTDEELFAFKDPTYYYEVFGEPIEGDIIGRVIAEPEAQMYGLERTMAGIFKLDPDIGELAVGKKLYNQKEGNLTFEVSATNGISTAKTVVTVFYDPTRNRSDAIPHFDQPLYKFRIQENEQPKVIGIVRAFHVALSSDNVLLNYEIITDDEDFPFDVHERSGEITSQRSLDYEKQANYNFKVQACLSINPSFCGFASVIVAVEDVNDNTPKFPSSVFHITLPSDLQIGSAVIKLRAVDGDSGNNGVVSYAINPPSCKS</sequence>
<evidence type="ECO:0000256" key="4">
    <source>
        <dbReference type="ARBA" id="ARBA00022837"/>
    </source>
</evidence>
<dbReference type="InterPro" id="IPR020894">
    <property type="entry name" value="Cadherin_CS"/>
</dbReference>
<keyword evidence="5" id="KW-1133">Transmembrane helix</keyword>
<feature type="domain" description="Cadherin" evidence="10">
    <location>
        <begin position="212"/>
        <end position="306"/>
    </location>
</feature>
<keyword evidence="4 8" id="KW-0106">Calcium</keyword>
<protein>
    <submittedName>
        <fullName evidence="12">Cadherin domain-containing protein</fullName>
    </submittedName>
</protein>
<feature type="domain" description="Cadherin" evidence="10">
    <location>
        <begin position="307"/>
        <end position="443"/>
    </location>
</feature>
<organism evidence="11 12">
    <name type="scientific">Heterorhabditis bacteriophora</name>
    <name type="common">Entomopathogenic nematode worm</name>
    <dbReference type="NCBI Taxonomy" id="37862"/>
    <lineage>
        <taxon>Eukaryota</taxon>
        <taxon>Metazoa</taxon>
        <taxon>Ecdysozoa</taxon>
        <taxon>Nematoda</taxon>
        <taxon>Chromadorea</taxon>
        <taxon>Rhabditida</taxon>
        <taxon>Rhabditina</taxon>
        <taxon>Rhabditomorpha</taxon>
        <taxon>Strongyloidea</taxon>
        <taxon>Heterorhabditidae</taxon>
        <taxon>Heterorhabditis</taxon>
    </lineage>
</organism>
<evidence type="ECO:0000256" key="8">
    <source>
        <dbReference type="PROSITE-ProRule" id="PRU00043"/>
    </source>
</evidence>
<dbReference type="PANTHER" id="PTHR24028">
    <property type="entry name" value="CADHERIN-87A"/>
    <property type="match status" value="1"/>
</dbReference>
<evidence type="ECO:0000256" key="7">
    <source>
        <dbReference type="ARBA" id="ARBA00023180"/>
    </source>
</evidence>
<keyword evidence="11" id="KW-1185">Reference proteome</keyword>
<dbReference type="GO" id="GO:0005886">
    <property type="term" value="C:plasma membrane"/>
    <property type="evidence" value="ECO:0007669"/>
    <property type="project" value="InterPro"/>
</dbReference>